<evidence type="ECO:0000313" key="6">
    <source>
        <dbReference type="Proteomes" id="UP001141552"/>
    </source>
</evidence>
<comment type="similarity">
    <text evidence="2">Belongs to the peptidase S8 family.</text>
</comment>
<dbReference type="Pfam" id="PF17766">
    <property type="entry name" value="fn3_6"/>
    <property type="match status" value="1"/>
</dbReference>
<accession>A0A9Q0F2K9</accession>
<keyword evidence="3" id="KW-0732">Signal</keyword>
<dbReference type="OrthoDB" id="4803627at2759"/>
<dbReference type="GO" id="GO:0004252">
    <property type="term" value="F:serine-type endopeptidase activity"/>
    <property type="evidence" value="ECO:0007669"/>
    <property type="project" value="InterPro"/>
</dbReference>
<proteinExistence type="inferred from homology"/>
<dbReference type="InterPro" id="IPR036852">
    <property type="entry name" value="Peptidase_S8/S53_dom_sf"/>
</dbReference>
<sequence length="319" mass="34187">MVNGKIVSCDGINDGEEAIATGSPAAIKSGTNDYSCLNECWQRHLRIRAHRSSKTCVDPGLVYDAGEIDYVKFLCGQGELSQNVGPATSSYKAIINTPQAGLKISVSPDVLSFTSVGQKLSFQVSVKANVDVSTSLSGSLVWDDGVHQVRTPVVAFLDTDDGTAPQSIVGFVAGQDSIGKTVFSTSETLTLLFSIPFQGVSISTFVPEKSDYPIIYGGDAPNRPWEFNPYYSRKIVYCDNIADGKSQLPRPDLTAPGVDILAAWTEATTPTGDEWDKGVVPNYNIVSAYQEHPCMPCPHATGAAAYVKSFHPTWSPAAH</sequence>
<comment type="caution">
    <text evidence="5">The sequence shown here is derived from an EMBL/GenBank/DDBJ whole genome shotgun (WGS) entry which is preliminary data.</text>
</comment>
<evidence type="ECO:0000256" key="2">
    <source>
        <dbReference type="ARBA" id="ARBA00011073"/>
    </source>
</evidence>
<reference evidence="5" key="2">
    <citation type="journal article" date="2023" name="Plants (Basel)">
        <title>Annotation of the Turnera subulata (Passifloraceae) Draft Genome Reveals the S-Locus Evolved after the Divergence of Turneroideae from Passifloroideae in a Stepwise Manner.</title>
        <authorList>
            <person name="Henning P.M."/>
            <person name="Roalson E.H."/>
            <person name="Mir W."/>
            <person name="McCubbin A.G."/>
            <person name="Shore J.S."/>
        </authorList>
    </citation>
    <scope>NUCLEOTIDE SEQUENCE</scope>
    <source>
        <strain evidence="5">F60SS</strain>
    </source>
</reference>
<dbReference type="Proteomes" id="UP001141552">
    <property type="component" value="Unassembled WGS sequence"/>
</dbReference>
<evidence type="ECO:0000313" key="5">
    <source>
        <dbReference type="EMBL" id="KAJ4822426.1"/>
    </source>
</evidence>
<gene>
    <name evidence="5" type="ORF">Tsubulata_034203</name>
</gene>
<dbReference type="Gene3D" id="3.40.50.200">
    <property type="entry name" value="Peptidase S8/S53 domain"/>
    <property type="match status" value="1"/>
</dbReference>
<evidence type="ECO:0000256" key="1">
    <source>
        <dbReference type="ARBA" id="ARBA00004613"/>
    </source>
</evidence>
<keyword evidence="6" id="KW-1185">Reference proteome</keyword>
<dbReference type="PANTHER" id="PTHR10795">
    <property type="entry name" value="PROPROTEIN CONVERTASE SUBTILISIN/KEXIN"/>
    <property type="match status" value="1"/>
</dbReference>
<feature type="domain" description="Subtilisin-like protease fibronectin type-III" evidence="4">
    <location>
        <begin position="82"/>
        <end position="154"/>
    </location>
</feature>
<dbReference type="Gene3D" id="2.60.40.2310">
    <property type="match status" value="1"/>
</dbReference>
<name>A0A9Q0F2K9_9ROSI</name>
<evidence type="ECO:0000256" key="3">
    <source>
        <dbReference type="ARBA" id="ARBA00022729"/>
    </source>
</evidence>
<dbReference type="InterPro" id="IPR045051">
    <property type="entry name" value="SBT"/>
</dbReference>
<dbReference type="InterPro" id="IPR041469">
    <property type="entry name" value="Subtilisin-like_FN3"/>
</dbReference>
<reference evidence="5" key="1">
    <citation type="submission" date="2022-02" db="EMBL/GenBank/DDBJ databases">
        <authorList>
            <person name="Henning P.M."/>
            <person name="McCubbin A.G."/>
            <person name="Shore J.S."/>
        </authorList>
    </citation>
    <scope>NUCLEOTIDE SEQUENCE</scope>
    <source>
        <strain evidence="5">F60SS</strain>
        <tissue evidence="5">Leaves</tissue>
    </source>
</reference>
<dbReference type="GO" id="GO:0005576">
    <property type="term" value="C:extracellular region"/>
    <property type="evidence" value="ECO:0007669"/>
    <property type="project" value="UniProtKB-SubCell"/>
</dbReference>
<protein>
    <recommendedName>
        <fullName evidence="4">Subtilisin-like protease fibronectin type-III domain-containing protein</fullName>
    </recommendedName>
</protein>
<dbReference type="GO" id="GO:0006508">
    <property type="term" value="P:proteolysis"/>
    <property type="evidence" value="ECO:0007669"/>
    <property type="project" value="InterPro"/>
</dbReference>
<dbReference type="EMBL" id="JAKUCV010007678">
    <property type="protein sequence ID" value="KAJ4822426.1"/>
    <property type="molecule type" value="Genomic_DNA"/>
</dbReference>
<dbReference type="AlphaFoldDB" id="A0A9Q0F2K9"/>
<comment type="subcellular location">
    <subcellularLocation>
        <location evidence="1">Secreted</location>
    </subcellularLocation>
</comment>
<evidence type="ECO:0000259" key="4">
    <source>
        <dbReference type="Pfam" id="PF17766"/>
    </source>
</evidence>
<organism evidence="5 6">
    <name type="scientific">Turnera subulata</name>
    <dbReference type="NCBI Taxonomy" id="218843"/>
    <lineage>
        <taxon>Eukaryota</taxon>
        <taxon>Viridiplantae</taxon>
        <taxon>Streptophyta</taxon>
        <taxon>Embryophyta</taxon>
        <taxon>Tracheophyta</taxon>
        <taxon>Spermatophyta</taxon>
        <taxon>Magnoliopsida</taxon>
        <taxon>eudicotyledons</taxon>
        <taxon>Gunneridae</taxon>
        <taxon>Pentapetalae</taxon>
        <taxon>rosids</taxon>
        <taxon>fabids</taxon>
        <taxon>Malpighiales</taxon>
        <taxon>Passifloraceae</taxon>
        <taxon>Turnera</taxon>
    </lineage>
</organism>
<dbReference type="SUPFAM" id="SSF52743">
    <property type="entry name" value="Subtilisin-like"/>
    <property type="match status" value="1"/>
</dbReference>